<reference evidence="1" key="1">
    <citation type="journal article" date="2018" name="PLoS Negl. Trop. Dis.">
        <title>Sialome diversity of ticks revealed by RNAseq of single tick salivary glands.</title>
        <authorList>
            <person name="Perner J."/>
            <person name="Kropackova S."/>
            <person name="Kopacek P."/>
            <person name="Ribeiro J.M."/>
        </authorList>
    </citation>
    <scope>NUCLEOTIDE SEQUENCE</scope>
    <source>
        <strain evidence="1">Siblings of single egg batch collected in Ceske Budejovice</strain>
        <tissue evidence="1">Salivary glands</tissue>
    </source>
</reference>
<dbReference type="EMBL" id="GEGO01007115">
    <property type="protein sequence ID" value="JAR88289.1"/>
    <property type="molecule type" value="Transcribed_RNA"/>
</dbReference>
<organism evidence="1">
    <name type="scientific">Ixodes ricinus</name>
    <name type="common">Common tick</name>
    <name type="synonym">Acarus ricinus</name>
    <dbReference type="NCBI Taxonomy" id="34613"/>
    <lineage>
        <taxon>Eukaryota</taxon>
        <taxon>Metazoa</taxon>
        <taxon>Ecdysozoa</taxon>
        <taxon>Arthropoda</taxon>
        <taxon>Chelicerata</taxon>
        <taxon>Arachnida</taxon>
        <taxon>Acari</taxon>
        <taxon>Parasitiformes</taxon>
        <taxon>Ixodida</taxon>
        <taxon>Ixodoidea</taxon>
        <taxon>Ixodidae</taxon>
        <taxon>Ixodinae</taxon>
        <taxon>Ixodes</taxon>
    </lineage>
</organism>
<name>A0A147BC05_IXORI</name>
<evidence type="ECO:0000313" key="1">
    <source>
        <dbReference type="EMBL" id="JAR88289.1"/>
    </source>
</evidence>
<accession>A0A147BC05</accession>
<proteinExistence type="predicted"/>
<sequence length="115" mass="13466">MILAYCSFGRIIVLYASSFVEVGARCRVRLKKPRDLNELVTKLSICCFHERVSEMFTPRYLYSETHSSCCMSNVYWLYDLFEFVVTVICLHLSGLTVNCHCEQQEDIASRSFWRT</sequence>
<protein>
    <submittedName>
        <fullName evidence="1">Putative secreted protein</fullName>
    </submittedName>
</protein>
<dbReference type="AlphaFoldDB" id="A0A147BC05"/>